<proteinExistence type="predicted"/>
<dbReference type="EMBL" id="VXIT01000024">
    <property type="protein sequence ID" value="KAA6406633.1"/>
    <property type="molecule type" value="Genomic_DNA"/>
</dbReference>
<accession>A0A5M8PC39</accession>
<evidence type="ECO:0000313" key="1">
    <source>
        <dbReference type="EMBL" id="KAA6406633.1"/>
    </source>
</evidence>
<gene>
    <name evidence="1" type="ORF">FRX48_09565</name>
</gene>
<dbReference type="Proteomes" id="UP000324767">
    <property type="component" value="Unassembled WGS sequence"/>
</dbReference>
<comment type="caution">
    <text evidence="1">The sequence shown here is derived from an EMBL/GenBank/DDBJ whole genome shotgun (WGS) entry which is preliminary data.</text>
</comment>
<reference evidence="1 2" key="1">
    <citation type="submission" date="2019-09" db="EMBL/GenBank/DDBJ databases">
        <title>The hologenome of the rock-dwelling lichen Lasallia pustulata.</title>
        <authorList>
            <person name="Greshake Tzovaras B."/>
            <person name="Segers F."/>
            <person name="Bicker A."/>
            <person name="Dal Grande F."/>
            <person name="Otte J."/>
            <person name="Hankeln T."/>
            <person name="Schmitt I."/>
            <person name="Ebersberger I."/>
        </authorList>
    </citation>
    <scope>NUCLEOTIDE SEQUENCE [LARGE SCALE GENOMIC DNA]</scope>
    <source>
        <strain evidence="1">A1-1</strain>
    </source>
</reference>
<protein>
    <submittedName>
        <fullName evidence="1">Uncharacterized protein</fullName>
    </submittedName>
</protein>
<dbReference type="AlphaFoldDB" id="A0A5M8PC39"/>
<sequence>MTPITARSCLRRVCNARGAISSTGSCCDENYVNTIAKASRTHLAADKSNGAARTSSRAGLLYTLAQWRAKLKRAECL</sequence>
<evidence type="ECO:0000313" key="2">
    <source>
        <dbReference type="Proteomes" id="UP000324767"/>
    </source>
</evidence>
<organism evidence="1 2">
    <name type="scientific">Lasallia pustulata</name>
    <dbReference type="NCBI Taxonomy" id="136370"/>
    <lineage>
        <taxon>Eukaryota</taxon>
        <taxon>Fungi</taxon>
        <taxon>Dikarya</taxon>
        <taxon>Ascomycota</taxon>
        <taxon>Pezizomycotina</taxon>
        <taxon>Lecanoromycetes</taxon>
        <taxon>OSLEUM clade</taxon>
        <taxon>Umbilicariomycetidae</taxon>
        <taxon>Umbilicariales</taxon>
        <taxon>Umbilicariaceae</taxon>
        <taxon>Lasallia</taxon>
    </lineage>
</organism>
<name>A0A5M8PC39_9LECA</name>